<feature type="transmembrane region" description="Helical" evidence="1">
    <location>
        <begin position="9"/>
        <end position="29"/>
    </location>
</feature>
<organism evidence="2 3">
    <name type="scientific">Pyrodictium delaneyi</name>
    <dbReference type="NCBI Taxonomy" id="1273541"/>
    <lineage>
        <taxon>Archaea</taxon>
        <taxon>Thermoproteota</taxon>
        <taxon>Thermoprotei</taxon>
        <taxon>Desulfurococcales</taxon>
        <taxon>Pyrodictiaceae</taxon>
        <taxon>Pyrodictium</taxon>
    </lineage>
</organism>
<keyword evidence="3" id="KW-1185">Reference proteome</keyword>
<dbReference type="Proteomes" id="UP000196694">
    <property type="component" value="Unassembled WGS sequence"/>
</dbReference>
<comment type="caution">
    <text evidence="2">The sequence shown here is derived from an EMBL/GenBank/DDBJ whole genome shotgun (WGS) entry which is preliminary data.</text>
</comment>
<keyword evidence="1" id="KW-0812">Transmembrane</keyword>
<reference evidence="2 3" key="1">
    <citation type="submission" date="2017-05" db="EMBL/GenBank/DDBJ databases">
        <title>The draft genome of the hyperthermophilic archaeon 'Pyrodictium delaneyi strain Hulk', an iron and nitrate reducer, reveals the capacity for sulfate reduction.</title>
        <authorList>
            <person name="Demey L.M."/>
            <person name="Miller C."/>
            <person name="Manzella M."/>
            <person name="Reguera G."/>
            <person name="Kashefi K."/>
        </authorList>
    </citation>
    <scope>NUCLEOTIDE SEQUENCE [LARGE SCALE GENOMIC DNA]</scope>
    <source>
        <strain evidence="2 3">Hulk</strain>
    </source>
</reference>
<keyword evidence="1" id="KW-0472">Membrane</keyword>
<protein>
    <submittedName>
        <fullName evidence="2">Uncharacterized protein</fullName>
    </submittedName>
</protein>
<keyword evidence="1" id="KW-1133">Transmembrane helix</keyword>
<evidence type="ECO:0000256" key="1">
    <source>
        <dbReference type="SAM" id="Phobius"/>
    </source>
</evidence>
<dbReference type="RefSeq" id="WP_055409670.1">
    <property type="nucleotide sequence ID" value="NZ_CP013011.1"/>
</dbReference>
<dbReference type="GeneID" id="26099881"/>
<evidence type="ECO:0000313" key="2">
    <source>
        <dbReference type="EMBL" id="OWJ55171.1"/>
    </source>
</evidence>
<dbReference type="AlphaFoldDB" id="A0A211YQE1"/>
<dbReference type="EMBL" id="NCQP01000002">
    <property type="protein sequence ID" value="OWJ55171.1"/>
    <property type="molecule type" value="Genomic_DNA"/>
</dbReference>
<name>A0A211YQE1_9CREN</name>
<evidence type="ECO:0000313" key="3">
    <source>
        <dbReference type="Proteomes" id="UP000196694"/>
    </source>
</evidence>
<accession>A0A211YQE1</accession>
<proteinExistence type="predicted"/>
<gene>
    <name evidence="2" type="ORF">Pdsh_05725</name>
</gene>
<sequence>MDRRLHHRYTVMLAVAVGIIVGIAAYVIAQSTAKQTTLDETTPITNTVYGNGFCIVHSNHTFCSSYIVIEGSSVVSAVRLSVGNSSLLIPLPGEGISFIDWLEIEVSIQLPRGPGILLLHPNPYTVLTVYFNCTSLAHEITTAASTTQLVTVYNLTIPSGSVSSVELNGVYPNASHAYYIVVKPSRKNEGMIDVKLFLGQDRVAWERITGDGIDTLVVPLGGVLRQNRELYYTRLTLVYESSLDNTTSTGHFKAMMYASRPLMLDLDLLDGSSLRLILPIATPPEPASG</sequence>